<dbReference type="EC" id="3.1.3.16" evidence="2"/>
<protein>
    <submittedName>
        <fullName evidence="2">Serine/threonine protein phosphatase 1</fullName>
        <ecNumber evidence="2">3.1.3.16</ecNumber>
    </submittedName>
</protein>
<dbReference type="Proteomes" id="UP001549031">
    <property type="component" value="Unassembled WGS sequence"/>
</dbReference>
<sequence>MRKFIKKLFGEAGTLEVRRRRLEFPGNSTRYPIYAIGDVHGCLDELKWAEEAIARDIRKNERPGLVVLLGDYVDRGPFSAQVLEHLCRPSELGLKRVPLCGNHDDLFAKFLEDPNQYWDWVMLGGEQTLMSYGIDIHHLALRQRRKRSKLKEVLDEAIPDSHRGFLRDLPVSLKIDSTLFVHAGIQPGITIDQQTDEDLMWIREPFLSKGPGLASLLVVHGHTARPLPDIGVNRIGIDTGAFTTGKLCVLKLDGERSEILPQLRPNKGW</sequence>
<name>A0ABV2HC07_9HYPH</name>
<accession>A0ABV2HC07</accession>
<dbReference type="PANTHER" id="PTHR42850">
    <property type="entry name" value="METALLOPHOSPHOESTERASE"/>
    <property type="match status" value="1"/>
</dbReference>
<dbReference type="SUPFAM" id="SSF56300">
    <property type="entry name" value="Metallo-dependent phosphatases"/>
    <property type="match status" value="1"/>
</dbReference>
<gene>
    <name evidence="2" type="ORF">ABID21_004222</name>
</gene>
<keyword evidence="3" id="KW-1185">Reference proteome</keyword>
<dbReference type="PANTHER" id="PTHR42850:SF4">
    <property type="entry name" value="ZINC-DEPENDENT ENDOPOLYPHOSPHATASE"/>
    <property type="match status" value="1"/>
</dbReference>
<reference evidence="2 3" key="1">
    <citation type="submission" date="2024-06" db="EMBL/GenBank/DDBJ databases">
        <title>Genomic Encyclopedia of Type Strains, Phase IV (KMG-IV): sequencing the most valuable type-strain genomes for metagenomic binning, comparative biology and taxonomic classification.</title>
        <authorList>
            <person name="Goeker M."/>
        </authorList>
    </citation>
    <scope>NUCLEOTIDE SEQUENCE [LARGE SCALE GENOMIC DNA]</scope>
    <source>
        <strain evidence="2 3">DSM 105042</strain>
    </source>
</reference>
<dbReference type="InterPro" id="IPR004843">
    <property type="entry name" value="Calcineurin-like_PHP"/>
</dbReference>
<dbReference type="InterPro" id="IPR050126">
    <property type="entry name" value="Ap4A_hydrolase"/>
</dbReference>
<evidence type="ECO:0000313" key="2">
    <source>
        <dbReference type="EMBL" id="MET3588089.1"/>
    </source>
</evidence>
<dbReference type="Gene3D" id="3.60.21.10">
    <property type="match status" value="1"/>
</dbReference>
<proteinExistence type="predicted"/>
<dbReference type="InterPro" id="IPR029052">
    <property type="entry name" value="Metallo-depent_PP-like"/>
</dbReference>
<dbReference type="RefSeq" id="WP_247245811.1">
    <property type="nucleotide sequence ID" value="NZ_JALJRA010000020.1"/>
</dbReference>
<dbReference type="GO" id="GO:0004722">
    <property type="term" value="F:protein serine/threonine phosphatase activity"/>
    <property type="evidence" value="ECO:0007669"/>
    <property type="project" value="UniProtKB-EC"/>
</dbReference>
<evidence type="ECO:0000313" key="3">
    <source>
        <dbReference type="Proteomes" id="UP001549031"/>
    </source>
</evidence>
<dbReference type="EMBL" id="JBEPLJ010000019">
    <property type="protein sequence ID" value="MET3588089.1"/>
    <property type="molecule type" value="Genomic_DNA"/>
</dbReference>
<evidence type="ECO:0000259" key="1">
    <source>
        <dbReference type="Pfam" id="PF00149"/>
    </source>
</evidence>
<feature type="domain" description="Calcineurin-like phosphoesterase" evidence="1">
    <location>
        <begin position="32"/>
        <end position="223"/>
    </location>
</feature>
<dbReference type="Pfam" id="PF00149">
    <property type="entry name" value="Metallophos"/>
    <property type="match status" value="1"/>
</dbReference>
<organism evidence="2 3">
    <name type="scientific">Pseudorhizobium tarimense</name>
    <dbReference type="NCBI Taxonomy" id="1079109"/>
    <lineage>
        <taxon>Bacteria</taxon>
        <taxon>Pseudomonadati</taxon>
        <taxon>Pseudomonadota</taxon>
        <taxon>Alphaproteobacteria</taxon>
        <taxon>Hyphomicrobiales</taxon>
        <taxon>Rhizobiaceae</taxon>
        <taxon>Rhizobium/Agrobacterium group</taxon>
        <taxon>Pseudorhizobium</taxon>
    </lineage>
</organism>
<keyword evidence="2" id="KW-0378">Hydrolase</keyword>
<comment type="caution">
    <text evidence="2">The sequence shown here is derived from an EMBL/GenBank/DDBJ whole genome shotgun (WGS) entry which is preliminary data.</text>
</comment>